<dbReference type="InterPro" id="IPR006094">
    <property type="entry name" value="Oxid_FAD_bind_N"/>
</dbReference>
<evidence type="ECO:0000259" key="6">
    <source>
        <dbReference type="PROSITE" id="PS51387"/>
    </source>
</evidence>
<organism evidence="7 8">
    <name type="scientific">Sphagnum jensenii</name>
    <dbReference type="NCBI Taxonomy" id="128206"/>
    <lineage>
        <taxon>Eukaryota</taxon>
        <taxon>Viridiplantae</taxon>
        <taxon>Streptophyta</taxon>
        <taxon>Embryophyta</taxon>
        <taxon>Bryophyta</taxon>
        <taxon>Sphagnophytina</taxon>
        <taxon>Sphagnopsida</taxon>
        <taxon>Sphagnales</taxon>
        <taxon>Sphagnaceae</taxon>
        <taxon>Sphagnum</taxon>
    </lineage>
</organism>
<dbReference type="PANTHER" id="PTHR42973">
    <property type="entry name" value="BINDING OXIDOREDUCTASE, PUTATIVE (AFU_ORTHOLOGUE AFUA_1G17690)-RELATED"/>
    <property type="match status" value="1"/>
</dbReference>
<dbReference type="InterPro" id="IPR016169">
    <property type="entry name" value="FAD-bd_PCMH_sub2"/>
</dbReference>
<comment type="similarity">
    <text evidence="2">Belongs to the oxygen-dependent FAD-linked oxidoreductase family.</text>
</comment>
<dbReference type="InterPro" id="IPR036318">
    <property type="entry name" value="FAD-bd_PCMH-like_sf"/>
</dbReference>
<proteinExistence type="inferred from homology"/>
<dbReference type="EMBL" id="OZ023708">
    <property type="protein sequence ID" value="CAK9879879.1"/>
    <property type="molecule type" value="Genomic_DNA"/>
</dbReference>
<dbReference type="PANTHER" id="PTHR42973:SF39">
    <property type="entry name" value="FAD-BINDING PCMH-TYPE DOMAIN-CONTAINING PROTEIN"/>
    <property type="match status" value="1"/>
</dbReference>
<dbReference type="InterPro" id="IPR050416">
    <property type="entry name" value="FAD-linked_Oxidoreductase"/>
</dbReference>
<dbReference type="InterPro" id="IPR012951">
    <property type="entry name" value="BBE"/>
</dbReference>
<protein>
    <recommendedName>
        <fullName evidence="6">FAD-binding PCMH-type domain-containing protein</fullName>
    </recommendedName>
</protein>
<keyword evidence="8" id="KW-1185">Reference proteome</keyword>
<evidence type="ECO:0000256" key="4">
    <source>
        <dbReference type="ARBA" id="ARBA00022827"/>
    </source>
</evidence>
<evidence type="ECO:0000256" key="3">
    <source>
        <dbReference type="ARBA" id="ARBA00022630"/>
    </source>
</evidence>
<dbReference type="Gene3D" id="3.40.462.20">
    <property type="match status" value="1"/>
</dbReference>
<accession>A0ABP1BU78</accession>
<sequence>MNSVINSSIFKSTMELITTRSCRSRHMSSDQYQCIILGTNLIMACLLLTNICSNSFISTAQASDDQTQGYTFTHIDEEFVSSSTSRKLVSSKTSLLAQCLATGGARTAFPGTTAYTNARIVNNLRNRYAPAAFVFPTTIAQVQNAVHCVKQSAVCIAPRGGGHSYEDYSLGGRDGCLVVDMTGFTAITYNNAAQTATIGSGWRLGPLYLALWNLGKVTIPAGNCVTVGVAGHALGGGWGFSSRKFGLVADNILEAQLVTANGTLVIANAQQNSDLYFALRGAGANSYGIVVQFTFRVHDVSGPITRFQYFWTNKTQQFQAFKGFQIWGANAVPEISASFYLDPFGNSNIEGVYLGPQASLPPLIKSFLANTPPASSSTTQQSDWITLILQNGGFPTGSNPDVLNLKNYPLPTNTFKAKSIYVNAPAGLSDAGITAMLNSMHSDSNDNAFFLFDLYGPTSNINQVAADATAFVHRSSLFSIQMVAYWSIAAQESTDFTFLDNSWNTVRPFATPQAYQNYIDRDIPLSAYYGSNLNPLIEIKQRWDSQNVFNFPQSIPLVVT</sequence>
<name>A0ABP1BU78_9BRYO</name>
<comment type="cofactor">
    <cofactor evidence="1">
        <name>FAD</name>
        <dbReference type="ChEBI" id="CHEBI:57692"/>
    </cofactor>
</comment>
<evidence type="ECO:0000256" key="2">
    <source>
        <dbReference type="ARBA" id="ARBA00005466"/>
    </source>
</evidence>
<keyword evidence="3" id="KW-0285">Flavoprotein</keyword>
<dbReference type="Pfam" id="PF01565">
    <property type="entry name" value="FAD_binding_4"/>
    <property type="match status" value="1"/>
</dbReference>
<dbReference type="SUPFAM" id="SSF56176">
    <property type="entry name" value="FAD-binding/transporter-associated domain-like"/>
    <property type="match status" value="1"/>
</dbReference>
<keyword evidence="4" id="KW-0274">FAD</keyword>
<evidence type="ECO:0000256" key="5">
    <source>
        <dbReference type="ARBA" id="ARBA00023002"/>
    </source>
</evidence>
<dbReference type="InterPro" id="IPR016166">
    <property type="entry name" value="FAD-bd_PCMH"/>
</dbReference>
<evidence type="ECO:0000313" key="8">
    <source>
        <dbReference type="Proteomes" id="UP001497522"/>
    </source>
</evidence>
<gene>
    <name evidence="7" type="ORF">CSSPJE1EN2_LOCUS21368</name>
</gene>
<feature type="domain" description="FAD-binding PCMH-type" evidence="6">
    <location>
        <begin position="126"/>
        <end position="300"/>
    </location>
</feature>
<keyword evidence="5" id="KW-0560">Oxidoreductase</keyword>
<dbReference type="Gene3D" id="3.30.43.10">
    <property type="entry name" value="Uridine Diphospho-n-acetylenolpyruvylglucosamine Reductase, domain 2"/>
    <property type="match status" value="1"/>
</dbReference>
<dbReference type="InterPro" id="IPR016167">
    <property type="entry name" value="FAD-bd_PCMH_sub1"/>
</dbReference>
<evidence type="ECO:0000256" key="1">
    <source>
        <dbReference type="ARBA" id="ARBA00001974"/>
    </source>
</evidence>
<dbReference type="PROSITE" id="PS51387">
    <property type="entry name" value="FAD_PCMH"/>
    <property type="match status" value="1"/>
</dbReference>
<evidence type="ECO:0000313" key="7">
    <source>
        <dbReference type="EMBL" id="CAK9879879.1"/>
    </source>
</evidence>
<dbReference type="Proteomes" id="UP001497522">
    <property type="component" value="Chromosome 7"/>
</dbReference>
<reference evidence="7" key="1">
    <citation type="submission" date="2024-03" db="EMBL/GenBank/DDBJ databases">
        <authorList>
            <consortium name="ELIXIR-Norway"/>
            <consortium name="Elixir Norway"/>
        </authorList>
    </citation>
    <scope>NUCLEOTIDE SEQUENCE</scope>
</reference>
<dbReference type="Gene3D" id="3.30.465.10">
    <property type="match status" value="1"/>
</dbReference>
<dbReference type="Pfam" id="PF08031">
    <property type="entry name" value="BBE"/>
    <property type="match status" value="1"/>
</dbReference>